<proteinExistence type="predicted"/>
<sequence>MAEKFAFGGKEYGEELGLDWYDISARNYDPAMLPSSFLFH</sequence>
<reference evidence="2" key="1">
    <citation type="journal article" date="2019" name="Int. J. Syst. Evol. Microbiol.">
        <title>The Global Catalogue of Microorganisms (GCM) 10K type strain sequencing project: providing services to taxonomists for standard genome sequencing and annotation.</title>
        <authorList>
            <consortium name="The Broad Institute Genomics Platform"/>
            <consortium name="The Broad Institute Genome Sequencing Center for Infectious Disease"/>
            <person name="Wu L."/>
            <person name="Ma J."/>
        </authorList>
    </citation>
    <scope>NUCLEOTIDE SEQUENCE [LARGE SCALE GENOMIC DNA]</scope>
    <source>
        <strain evidence="2">YJ-61-S</strain>
    </source>
</reference>
<accession>A0ABV9HXP5</accession>
<dbReference type="Proteomes" id="UP001596043">
    <property type="component" value="Unassembled WGS sequence"/>
</dbReference>
<keyword evidence="2" id="KW-1185">Reference proteome</keyword>
<dbReference type="EMBL" id="JBHSFV010000004">
    <property type="protein sequence ID" value="MFC4634054.1"/>
    <property type="molecule type" value="Genomic_DNA"/>
</dbReference>
<organism evidence="1 2">
    <name type="scientific">Dokdonia ponticola</name>
    <dbReference type="NCBI Taxonomy" id="2041041"/>
    <lineage>
        <taxon>Bacteria</taxon>
        <taxon>Pseudomonadati</taxon>
        <taxon>Bacteroidota</taxon>
        <taxon>Flavobacteriia</taxon>
        <taxon>Flavobacteriales</taxon>
        <taxon>Flavobacteriaceae</taxon>
        <taxon>Dokdonia</taxon>
    </lineage>
</organism>
<evidence type="ECO:0000313" key="1">
    <source>
        <dbReference type="EMBL" id="MFC4634054.1"/>
    </source>
</evidence>
<protein>
    <submittedName>
        <fullName evidence="1">Uncharacterized protein</fullName>
    </submittedName>
</protein>
<name>A0ABV9HXP5_9FLAO</name>
<comment type="caution">
    <text evidence="1">The sequence shown here is derived from an EMBL/GenBank/DDBJ whole genome shotgun (WGS) entry which is preliminary data.</text>
</comment>
<gene>
    <name evidence="1" type="ORF">ACFO3O_09055</name>
</gene>
<evidence type="ECO:0000313" key="2">
    <source>
        <dbReference type="Proteomes" id="UP001596043"/>
    </source>
</evidence>